<evidence type="ECO:0000259" key="1">
    <source>
        <dbReference type="Pfam" id="PF07700"/>
    </source>
</evidence>
<accession>A0ABV7FPL9</accession>
<name>A0ABV7FPL9_9ALTE</name>
<comment type="caution">
    <text evidence="2">The sequence shown here is derived from an EMBL/GenBank/DDBJ whole genome shotgun (WGS) entry which is preliminary data.</text>
</comment>
<reference evidence="3" key="1">
    <citation type="journal article" date="2019" name="Int. J. Syst. Evol. Microbiol.">
        <title>The Global Catalogue of Microorganisms (GCM) 10K type strain sequencing project: providing services to taxonomists for standard genome sequencing and annotation.</title>
        <authorList>
            <consortium name="The Broad Institute Genomics Platform"/>
            <consortium name="The Broad Institute Genome Sequencing Center for Infectious Disease"/>
            <person name="Wu L."/>
            <person name="Ma J."/>
        </authorList>
    </citation>
    <scope>NUCLEOTIDE SEQUENCE [LARGE SCALE GENOMIC DNA]</scope>
    <source>
        <strain evidence="3">KCTC 52473</strain>
    </source>
</reference>
<dbReference type="Pfam" id="PF07700">
    <property type="entry name" value="HNOB"/>
    <property type="match status" value="1"/>
</dbReference>
<dbReference type="InterPro" id="IPR038158">
    <property type="entry name" value="H-NOX_domain_sf"/>
</dbReference>
<dbReference type="InterPro" id="IPR011644">
    <property type="entry name" value="Heme_NO-bd"/>
</dbReference>
<dbReference type="InterPro" id="IPR024096">
    <property type="entry name" value="NO_sig/Golgi_transp_ligand-bd"/>
</dbReference>
<sequence>MKGLVFTEFLEMVEATFGDDMVDTLIDNTNPASGGAYTAVGSYPFSELENMVVELSTQSKLSIDDLLQTFGAHLAKVFSQKFASFFVEAGSAIAFFREIDRHIHVEVKKLYPDAELPVFSFEEANDTTPFTLHYRSERNLHMLAYGLIKETLTYYSQPHSIELEHWQENGQYHCKFALVPKD</sequence>
<keyword evidence="3" id="KW-1185">Reference proteome</keyword>
<dbReference type="RefSeq" id="WP_376918522.1">
    <property type="nucleotide sequence ID" value="NZ_JBHRSW010000004.1"/>
</dbReference>
<dbReference type="Proteomes" id="UP001595478">
    <property type="component" value="Unassembled WGS sequence"/>
</dbReference>
<dbReference type="Gene3D" id="3.90.1520.10">
    <property type="entry name" value="H-NOX domain"/>
    <property type="match status" value="1"/>
</dbReference>
<gene>
    <name evidence="2" type="ORF">ACFOHL_02020</name>
</gene>
<evidence type="ECO:0000313" key="3">
    <source>
        <dbReference type="Proteomes" id="UP001595478"/>
    </source>
</evidence>
<evidence type="ECO:0000313" key="2">
    <source>
        <dbReference type="EMBL" id="MFC3120386.1"/>
    </source>
</evidence>
<dbReference type="SUPFAM" id="SSF111126">
    <property type="entry name" value="Ligand-binding domain in the NO signalling and Golgi transport"/>
    <property type="match status" value="1"/>
</dbReference>
<feature type="domain" description="Heme NO-binding" evidence="1">
    <location>
        <begin position="2"/>
        <end position="162"/>
    </location>
</feature>
<proteinExistence type="predicted"/>
<organism evidence="2 3">
    <name type="scientific">Agaribacter flavus</name>
    <dbReference type="NCBI Taxonomy" id="1902781"/>
    <lineage>
        <taxon>Bacteria</taxon>
        <taxon>Pseudomonadati</taxon>
        <taxon>Pseudomonadota</taxon>
        <taxon>Gammaproteobacteria</taxon>
        <taxon>Alteromonadales</taxon>
        <taxon>Alteromonadaceae</taxon>
        <taxon>Agaribacter</taxon>
    </lineage>
</organism>
<dbReference type="EMBL" id="JBHRSW010000004">
    <property type="protein sequence ID" value="MFC3120386.1"/>
    <property type="molecule type" value="Genomic_DNA"/>
</dbReference>
<protein>
    <submittedName>
        <fullName evidence="2">Heme NO-binding domain-containing protein</fullName>
    </submittedName>
</protein>